<name>A0A0E9RVY7_ANGAN</name>
<dbReference type="EMBL" id="GBXM01075263">
    <property type="protein sequence ID" value="JAH33314.1"/>
    <property type="molecule type" value="Transcribed_RNA"/>
</dbReference>
<organism evidence="1">
    <name type="scientific">Anguilla anguilla</name>
    <name type="common">European freshwater eel</name>
    <name type="synonym">Muraena anguilla</name>
    <dbReference type="NCBI Taxonomy" id="7936"/>
    <lineage>
        <taxon>Eukaryota</taxon>
        <taxon>Metazoa</taxon>
        <taxon>Chordata</taxon>
        <taxon>Craniata</taxon>
        <taxon>Vertebrata</taxon>
        <taxon>Euteleostomi</taxon>
        <taxon>Actinopterygii</taxon>
        <taxon>Neopterygii</taxon>
        <taxon>Teleostei</taxon>
        <taxon>Anguilliformes</taxon>
        <taxon>Anguillidae</taxon>
        <taxon>Anguilla</taxon>
    </lineage>
</organism>
<dbReference type="AlphaFoldDB" id="A0A0E9RVY7"/>
<evidence type="ECO:0000313" key="1">
    <source>
        <dbReference type="EMBL" id="JAH33314.1"/>
    </source>
</evidence>
<sequence length="54" mass="6159">MTCFVYVSPDLEKCFVLVSTAWLSHVNSSGELPECDPYCHTLPVSYHHSHHIIQ</sequence>
<accession>A0A0E9RVY7</accession>
<protein>
    <submittedName>
        <fullName evidence="1">Uncharacterized protein</fullName>
    </submittedName>
</protein>
<reference evidence="1" key="2">
    <citation type="journal article" date="2015" name="Fish Shellfish Immunol.">
        <title>Early steps in the European eel (Anguilla anguilla)-Vibrio vulnificus interaction in the gills: Role of the RtxA13 toxin.</title>
        <authorList>
            <person name="Callol A."/>
            <person name="Pajuelo D."/>
            <person name="Ebbesson L."/>
            <person name="Teles M."/>
            <person name="MacKenzie S."/>
            <person name="Amaro C."/>
        </authorList>
    </citation>
    <scope>NUCLEOTIDE SEQUENCE</scope>
</reference>
<reference evidence="1" key="1">
    <citation type="submission" date="2014-11" db="EMBL/GenBank/DDBJ databases">
        <authorList>
            <person name="Amaro Gonzalez C."/>
        </authorList>
    </citation>
    <scope>NUCLEOTIDE SEQUENCE</scope>
</reference>
<proteinExistence type="predicted"/>